<evidence type="ECO:0000313" key="2">
    <source>
        <dbReference type="Proteomes" id="UP000183442"/>
    </source>
</evidence>
<dbReference type="RefSeq" id="WP_074798251.1">
    <property type="nucleotide sequence ID" value="NZ_FOTL01000008.1"/>
</dbReference>
<dbReference type="Proteomes" id="UP000183442">
    <property type="component" value="Unassembled WGS sequence"/>
</dbReference>
<protein>
    <submittedName>
        <fullName evidence="1">Uncharacterized protein</fullName>
    </submittedName>
</protein>
<dbReference type="EMBL" id="FOTL01000008">
    <property type="protein sequence ID" value="SFL38102.1"/>
    <property type="molecule type" value="Genomic_DNA"/>
</dbReference>
<reference evidence="2" key="1">
    <citation type="submission" date="2016-10" db="EMBL/GenBank/DDBJ databases">
        <authorList>
            <person name="Varghese N."/>
        </authorList>
    </citation>
    <scope>NUCLEOTIDE SEQUENCE [LARGE SCALE GENOMIC DNA]</scope>
    <source>
        <strain evidence="2">DSM 16632</strain>
    </source>
</reference>
<dbReference type="OrthoDB" id="75874at2157"/>
<dbReference type="AlphaFoldDB" id="A0A1I4H707"/>
<organism evidence="1 2">
    <name type="scientific">Methanobrevibacter olleyae</name>
    <dbReference type="NCBI Taxonomy" id="294671"/>
    <lineage>
        <taxon>Archaea</taxon>
        <taxon>Methanobacteriati</taxon>
        <taxon>Methanobacteriota</taxon>
        <taxon>Methanomada group</taxon>
        <taxon>Methanobacteria</taxon>
        <taxon>Methanobacteriales</taxon>
        <taxon>Methanobacteriaceae</taxon>
        <taxon>Methanobrevibacter</taxon>
    </lineage>
</organism>
<gene>
    <name evidence="1" type="ORF">SAMN02910297_00740</name>
</gene>
<evidence type="ECO:0000313" key="1">
    <source>
        <dbReference type="EMBL" id="SFL38102.1"/>
    </source>
</evidence>
<accession>A0A1I4H707</accession>
<proteinExistence type="predicted"/>
<sequence>MDIHKDILKFSEFLDFYKEKYTNTSSEISKPKPIDVDYDEEKLEPLVSSNYIMLDFDAMCDDAKFYPKFPEEEFNQPSTVDALYYRIIDENRIQFFLVEFKTFDFGWSSSSDYNSSLDKVLKKLDMDNLDDITKTGVKRLNKIRKTYGYNIEFSLRLKPYESLFVVLPKIYEEYCDENNILEEERLDLYGFFKSNLSDIRLIIVGKSNDNLPRAYSGKLGNLLEKQYRRLDYVNVLSQHNFRLCFDFEFDNITVNFELKDKNTIKSLNKPNKNYV</sequence>
<name>A0A1I4H707_METOL</name>